<dbReference type="eggNOG" id="COG0389">
    <property type="taxonomic scope" value="Bacteria"/>
</dbReference>
<keyword evidence="6 15" id="KW-0548">Nucleotidyltransferase</keyword>
<keyword evidence="3 15" id="KW-0515">Mutator protein</keyword>
<evidence type="ECO:0000256" key="2">
    <source>
        <dbReference type="ARBA" id="ARBA00010945"/>
    </source>
</evidence>
<feature type="binding site" evidence="15">
    <location>
        <position position="112"/>
    </location>
    <ligand>
        <name>Mg(2+)</name>
        <dbReference type="ChEBI" id="CHEBI:18420"/>
    </ligand>
</feature>
<dbReference type="HAMAP" id="MF_01113">
    <property type="entry name" value="DNApol_IV"/>
    <property type="match status" value="1"/>
</dbReference>
<dbReference type="Gene3D" id="3.40.1170.60">
    <property type="match status" value="1"/>
</dbReference>
<keyword evidence="11 15" id="KW-0239">DNA-directed DNA polymerase</keyword>
<evidence type="ECO:0000256" key="12">
    <source>
        <dbReference type="ARBA" id="ARBA00023125"/>
    </source>
</evidence>
<feature type="domain" description="UmuC" evidence="16">
    <location>
        <begin position="12"/>
        <end position="191"/>
    </location>
</feature>
<keyword evidence="4 15" id="KW-0963">Cytoplasm</keyword>
<dbReference type="RefSeq" id="WP_007200289.1">
    <property type="nucleotide sequence ID" value="NZ_AKKV01000007.1"/>
</dbReference>
<sequence length="401" mass="46120">MNQESVGKRRFILHVDMNSFYASVESVVDPSLKGKALAIAGNPQERRGIIVTCSYEARKRGVKTTMPLWQAKRLCPELIIRRPDFPKYRTFSKRMFQLLREYTEMVEPVSIDEGYMDVTHLASNPIEIAQDLQRRLYEEIGLPCSIGIAPNKFLAKMASDMKKPMGITILRKREVHHILWPKHVAEMHGIGQATAEKLKQYDIYTIGDLAQQDRYTMKQRMGVNGVKMWERANGIDDSPVNPQRADEFQSIGNSTTLAEDLDDEASLFHIFSSLATSVEKRMFEKSVVGQHVQIVIRYRDRKTVTRSKALDNTFHEKQIILQEAWALFLKHWTREPVRLLGITASALLSKEHAFRQMDLFTYEKDEKTEKVNQLVQNLQEKFGQSSIRKGAEAAPLEPHDE</sequence>
<dbReference type="Pfam" id="PF11798">
    <property type="entry name" value="IMS_HHH"/>
    <property type="match status" value="1"/>
</dbReference>
<dbReference type="InterPro" id="IPR050116">
    <property type="entry name" value="DNA_polymerase-Y"/>
</dbReference>
<dbReference type="GO" id="GO:0042276">
    <property type="term" value="P:error-prone translesion synthesis"/>
    <property type="evidence" value="ECO:0007669"/>
    <property type="project" value="TreeGrafter"/>
</dbReference>
<evidence type="ECO:0000259" key="16">
    <source>
        <dbReference type="PROSITE" id="PS50173"/>
    </source>
</evidence>
<keyword evidence="8 15" id="KW-0479">Metal-binding</keyword>
<gene>
    <name evidence="15" type="primary">dinB</name>
    <name evidence="17" type="ORF">A374_00914</name>
</gene>
<organism evidence="17 18">
    <name type="scientific">Fictibacillus macauensis ZFHKF-1</name>
    <dbReference type="NCBI Taxonomy" id="1196324"/>
    <lineage>
        <taxon>Bacteria</taxon>
        <taxon>Bacillati</taxon>
        <taxon>Bacillota</taxon>
        <taxon>Bacilli</taxon>
        <taxon>Bacillales</taxon>
        <taxon>Fictibacillaceae</taxon>
        <taxon>Fictibacillus</taxon>
    </lineage>
</organism>
<dbReference type="PROSITE" id="PS50173">
    <property type="entry name" value="UMUC"/>
    <property type="match status" value="1"/>
</dbReference>
<dbReference type="GO" id="GO:0006261">
    <property type="term" value="P:DNA-templated DNA replication"/>
    <property type="evidence" value="ECO:0007669"/>
    <property type="project" value="UniProtKB-UniRule"/>
</dbReference>
<dbReference type="EC" id="2.7.7.7" evidence="15"/>
<evidence type="ECO:0000256" key="15">
    <source>
        <dbReference type="HAMAP-Rule" id="MF_01113"/>
    </source>
</evidence>
<dbReference type="PANTHER" id="PTHR11076">
    <property type="entry name" value="DNA REPAIR POLYMERASE UMUC / TRANSFERASE FAMILY MEMBER"/>
    <property type="match status" value="1"/>
</dbReference>
<comment type="cofactor">
    <cofactor evidence="15">
        <name>Mg(2+)</name>
        <dbReference type="ChEBI" id="CHEBI:18420"/>
    </cofactor>
    <text evidence="15">Binds 2 magnesium ions per subunit.</text>
</comment>
<evidence type="ECO:0000256" key="10">
    <source>
        <dbReference type="ARBA" id="ARBA00022842"/>
    </source>
</evidence>
<dbReference type="Pfam" id="PF00817">
    <property type="entry name" value="IMS"/>
    <property type="match status" value="1"/>
</dbReference>
<dbReference type="GO" id="GO:0005829">
    <property type="term" value="C:cytosol"/>
    <property type="evidence" value="ECO:0007669"/>
    <property type="project" value="TreeGrafter"/>
</dbReference>
<dbReference type="NCBIfam" id="NF002492">
    <property type="entry name" value="PRK01810.1"/>
    <property type="match status" value="1"/>
</dbReference>
<dbReference type="InterPro" id="IPR036775">
    <property type="entry name" value="DNA_pol_Y-fam_lit_finger_sf"/>
</dbReference>
<dbReference type="Pfam" id="PF11799">
    <property type="entry name" value="IMS_C"/>
    <property type="match status" value="1"/>
</dbReference>
<evidence type="ECO:0000256" key="11">
    <source>
        <dbReference type="ARBA" id="ARBA00022932"/>
    </source>
</evidence>
<dbReference type="EMBL" id="AKKV01000007">
    <property type="protein sequence ID" value="EIT87297.1"/>
    <property type="molecule type" value="Genomic_DNA"/>
</dbReference>
<comment type="subunit">
    <text evidence="15">Monomer.</text>
</comment>
<dbReference type="GO" id="GO:0003887">
    <property type="term" value="F:DNA-directed DNA polymerase activity"/>
    <property type="evidence" value="ECO:0007669"/>
    <property type="project" value="UniProtKB-UniRule"/>
</dbReference>
<dbReference type="PANTHER" id="PTHR11076:SF33">
    <property type="entry name" value="DNA POLYMERASE KAPPA"/>
    <property type="match status" value="1"/>
</dbReference>
<dbReference type="SUPFAM" id="SSF56672">
    <property type="entry name" value="DNA/RNA polymerases"/>
    <property type="match status" value="1"/>
</dbReference>
<dbReference type="SUPFAM" id="SSF100879">
    <property type="entry name" value="Lesion bypass DNA polymerase (Y-family), little finger domain"/>
    <property type="match status" value="1"/>
</dbReference>
<keyword evidence="18" id="KW-1185">Reference proteome</keyword>
<evidence type="ECO:0000256" key="5">
    <source>
        <dbReference type="ARBA" id="ARBA00022679"/>
    </source>
</evidence>
<comment type="caution">
    <text evidence="17">The sequence shown here is derived from an EMBL/GenBank/DDBJ whole genome shotgun (WGS) entry which is preliminary data.</text>
</comment>
<dbReference type="Gene3D" id="3.30.70.270">
    <property type="match status" value="1"/>
</dbReference>
<keyword evidence="12 15" id="KW-0238">DNA-binding</keyword>
<evidence type="ECO:0000256" key="6">
    <source>
        <dbReference type="ARBA" id="ARBA00022695"/>
    </source>
</evidence>
<evidence type="ECO:0000256" key="4">
    <source>
        <dbReference type="ARBA" id="ARBA00022490"/>
    </source>
</evidence>
<dbReference type="Gene3D" id="3.30.1490.100">
    <property type="entry name" value="DNA polymerase, Y-family, little finger domain"/>
    <property type="match status" value="1"/>
</dbReference>
<evidence type="ECO:0000256" key="3">
    <source>
        <dbReference type="ARBA" id="ARBA00022457"/>
    </source>
</evidence>
<dbReference type="InterPro" id="IPR024728">
    <property type="entry name" value="PolY_HhH_motif"/>
</dbReference>
<dbReference type="GO" id="GO:0009432">
    <property type="term" value="P:SOS response"/>
    <property type="evidence" value="ECO:0007669"/>
    <property type="project" value="TreeGrafter"/>
</dbReference>
<dbReference type="PATRIC" id="fig|1196324.3.peg.183"/>
<dbReference type="InterPro" id="IPR043128">
    <property type="entry name" value="Rev_trsase/Diguanyl_cyclase"/>
</dbReference>
<dbReference type="FunFam" id="3.40.1170.60:FF:000001">
    <property type="entry name" value="DNA polymerase IV"/>
    <property type="match status" value="1"/>
</dbReference>
<comment type="subcellular location">
    <subcellularLocation>
        <location evidence="1 15">Cytoplasm</location>
    </subcellularLocation>
</comment>
<dbReference type="Gene3D" id="1.10.150.20">
    <property type="entry name" value="5' to 3' exonuclease, C-terminal subdomain"/>
    <property type="match status" value="1"/>
</dbReference>
<dbReference type="AlphaFoldDB" id="I8AMR0"/>
<keyword evidence="10 15" id="KW-0460">Magnesium</keyword>
<keyword evidence="5 15" id="KW-0808">Transferase</keyword>
<dbReference type="InterPro" id="IPR022880">
    <property type="entry name" value="DNApol_IV"/>
</dbReference>
<feature type="binding site" evidence="15">
    <location>
        <position position="16"/>
    </location>
    <ligand>
        <name>Mg(2+)</name>
        <dbReference type="ChEBI" id="CHEBI:18420"/>
    </ligand>
</feature>
<dbReference type="GO" id="GO:0000287">
    <property type="term" value="F:magnesium ion binding"/>
    <property type="evidence" value="ECO:0007669"/>
    <property type="project" value="UniProtKB-UniRule"/>
</dbReference>
<dbReference type="GO" id="GO:0003684">
    <property type="term" value="F:damaged DNA binding"/>
    <property type="evidence" value="ECO:0007669"/>
    <property type="project" value="InterPro"/>
</dbReference>
<feature type="site" description="Substrate discrimination" evidence="15">
    <location>
        <position position="21"/>
    </location>
</feature>
<dbReference type="GO" id="GO:0006281">
    <property type="term" value="P:DNA repair"/>
    <property type="evidence" value="ECO:0007669"/>
    <property type="project" value="UniProtKB-UniRule"/>
</dbReference>
<proteinExistence type="inferred from homology"/>
<keyword evidence="7 15" id="KW-0235">DNA replication</keyword>
<evidence type="ECO:0000256" key="14">
    <source>
        <dbReference type="ARBA" id="ARBA00049244"/>
    </source>
</evidence>
<name>I8AMR0_9BACL</name>
<dbReference type="Proteomes" id="UP000004080">
    <property type="component" value="Unassembled WGS sequence"/>
</dbReference>
<accession>I8AMR0</accession>
<reference evidence="17 18" key="1">
    <citation type="journal article" date="2012" name="J. Bacteriol.">
        <title>Genome of Bacillus macauensis ZFHKF-1, a Long-Chain-Forming Bacterium.</title>
        <authorList>
            <person name="Cai L."/>
            <person name="Zhang T."/>
        </authorList>
    </citation>
    <scope>NUCLEOTIDE SEQUENCE [LARGE SCALE GENOMIC DNA]</scope>
    <source>
        <strain evidence="17 18">ZFHKF-1</strain>
    </source>
</reference>
<evidence type="ECO:0000256" key="9">
    <source>
        <dbReference type="ARBA" id="ARBA00022763"/>
    </source>
</evidence>
<dbReference type="NCBIfam" id="NF002677">
    <property type="entry name" value="PRK02406.1"/>
    <property type="match status" value="1"/>
</dbReference>
<evidence type="ECO:0000256" key="13">
    <source>
        <dbReference type="ARBA" id="ARBA00023204"/>
    </source>
</evidence>
<evidence type="ECO:0000256" key="7">
    <source>
        <dbReference type="ARBA" id="ARBA00022705"/>
    </source>
</evidence>
<evidence type="ECO:0000256" key="8">
    <source>
        <dbReference type="ARBA" id="ARBA00022723"/>
    </source>
</evidence>
<comment type="function">
    <text evidence="15">Poorly processive, error-prone DNA polymerase involved in untargeted mutagenesis. Copies undamaged DNA at stalled replication forks, which arise in vivo from mismatched or misaligned primer ends. These misaligned primers can be extended by PolIV. Exhibits no 3'-5' exonuclease (proofreading) activity. May be involved in translesional synthesis, in conjunction with the beta clamp from PolIII.</text>
</comment>
<dbReference type="CDD" id="cd03586">
    <property type="entry name" value="PolY_Pol_IV_kappa"/>
    <property type="match status" value="1"/>
</dbReference>
<dbReference type="STRING" id="1196324.A374_00914"/>
<dbReference type="InterPro" id="IPR017961">
    <property type="entry name" value="DNA_pol_Y-fam_little_finger"/>
</dbReference>
<evidence type="ECO:0000256" key="1">
    <source>
        <dbReference type="ARBA" id="ARBA00004496"/>
    </source>
</evidence>
<evidence type="ECO:0000313" key="17">
    <source>
        <dbReference type="EMBL" id="EIT87297.1"/>
    </source>
</evidence>
<feature type="active site" evidence="15">
    <location>
        <position position="113"/>
    </location>
</feature>
<evidence type="ECO:0000313" key="18">
    <source>
        <dbReference type="Proteomes" id="UP000004080"/>
    </source>
</evidence>
<comment type="similarity">
    <text evidence="2 15">Belongs to the DNA polymerase type-Y family.</text>
</comment>
<comment type="catalytic activity">
    <reaction evidence="14 15">
        <text>DNA(n) + a 2'-deoxyribonucleoside 5'-triphosphate = DNA(n+1) + diphosphate</text>
        <dbReference type="Rhea" id="RHEA:22508"/>
        <dbReference type="Rhea" id="RHEA-COMP:17339"/>
        <dbReference type="Rhea" id="RHEA-COMP:17340"/>
        <dbReference type="ChEBI" id="CHEBI:33019"/>
        <dbReference type="ChEBI" id="CHEBI:61560"/>
        <dbReference type="ChEBI" id="CHEBI:173112"/>
        <dbReference type="EC" id="2.7.7.7"/>
    </reaction>
</comment>
<protein>
    <recommendedName>
        <fullName evidence="15">DNA polymerase IV</fullName>
        <shortName evidence="15">Pol IV</shortName>
        <ecNumber evidence="15">2.7.7.7</ecNumber>
    </recommendedName>
</protein>
<dbReference type="InterPro" id="IPR001126">
    <property type="entry name" value="UmuC"/>
</dbReference>
<dbReference type="OrthoDB" id="9808813at2"/>
<keyword evidence="13 15" id="KW-0234">DNA repair</keyword>
<dbReference type="InterPro" id="IPR043502">
    <property type="entry name" value="DNA/RNA_pol_sf"/>
</dbReference>
<keyword evidence="9 15" id="KW-0227">DNA damage</keyword>